<dbReference type="CDD" id="cd09272">
    <property type="entry name" value="RNase_HI_RT_Ty1"/>
    <property type="match status" value="1"/>
</dbReference>
<dbReference type="EMBL" id="BKCJ010004673">
    <property type="protein sequence ID" value="GEU62429.1"/>
    <property type="molecule type" value="Genomic_DNA"/>
</dbReference>
<comment type="caution">
    <text evidence="2">The sequence shown here is derived from an EMBL/GenBank/DDBJ whole genome shotgun (WGS) entry which is preliminary data.</text>
</comment>
<dbReference type="AlphaFoldDB" id="A0A6L2LMV5"/>
<protein>
    <submittedName>
        <fullName evidence="2">Retrovirus-related Pol polyprotein from transposon TNT 1-94</fullName>
    </submittedName>
</protein>
<feature type="compositionally biased region" description="Low complexity" evidence="1">
    <location>
        <begin position="286"/>
        <end position="299"/>
    </location>
</feature>
<proteinExistence type="predicted"/>
<gene>
    <name evidence="2" type="ORF">Tci_034407</name>
</gene>
<reference evidence="2" key="1">
    <citation type="journal article" date="2019" name="Sci. Rep.">
        <title>Draft genome of Tanacetum cinerariifolium, the natural source of mosquito coil.</title>
        <authorList>
            <person name="Yamashiro T."/>
            <person name="Shiraishi A."/>
            <person name="Satake H."/>
            <person name="Nakayama K."/>
        </authorList>
    </citation>
    <scope>NUCLEOTIDE SEQUENCE</scope>
</reference>
<feature type="region of interest" description="Disordered" evidence="1">
    <location>
        <begin position="1"/>
        <end position="25"/>
    </location>
</feature>
<organism evidence="2">
    <name type="scientific">Tanacetum cinerariifolium</name>
    <name type="common">Dalmatian daisy</name>
    <name type="synonym">Chrysanthemum cinerariifolium</name>
    <dbReference type="NCBI Taxonomy" id="118510"/>
    <lineage>
        <taxon>Eukaryota</taxon>
        <taxon>Viridiplantae</taxon>
        <taxon>Streptophyta</taxon>
        <taxon>Embryophyta</taxon>
        <taxon>Tracheophyta</taxon>
        <taxon>Spermatophyta</taxon>
        <taxon>Magnoliopsida</taxon>
        <taxon>eudicotyledons</taxon>
        <taxon>Gunneridae</taxon>
        <taxon>Pentapetalae</taxon>
        <taxon>asterids</taxon>
        <taxon>campanulids</taxon>
        <taxon>Asterales</taxon>
        <taxon>Asteraceae</taxon>
        <taxon>Asteroideae</taxon>
        <taxon>Anthemideae</taxon>
        <taxon>Anthemidinae</taxon>
        <taxon>Tanacetum</taxon>
    </lineage>
</organism>
<sequence length="358" mass="41125">MKIKESLNVKFDETPTPSKTSPLVDDDLDEQKAIKVTKKKNLENDFEDETLEIDKIINIKESKNHPLENVIENLNQRTLSLEESKPMKIPMSSDIKLTKYKDGESVDNTKYRGMIGERLCGSKSTSGICMFLGYCLTSWFSKKQTALAIFTTKVEYISAGKACAIELSKDPVQHSHMTHIKIRHHILHDKDHILACLAHMLYCVATSTQYNIAFFVSKRIEFIRSFRGYILPYGMLLTRLFRHVMDEYPRLQSDQYGFVNRVMLPLSVPRQSKPRKDIGVKRARHSTSSSSVFDHGSSSRPVDDEEIRVDEGNSRVSTPSPTTYYNYLPQDVPQIFFSPPPHEQNMENLFTRQTSMMN</sequence>
<accession>A0A6L2LMV5</accession>
<evidence type="ECO:0000313" key="2">
    <source>
        <dbReference type="EMBL" id="GEU62429.1"/>
    </source>
</evidence>
<feature type="region of interest" description="Disordered" evidence="1">
    <location>
        <begin position="272"/>
        <end position="322"/>
    </location>
</feature>
<evidence type="ECO:0000256" key="1">
    <source>
        <dbReference type="SAM" id="MobiDB-lite"/>
    </source>
</evidence>
<feature type="compositionally biased region" description="Basic and acidic residues" evidence="1">
    <location>
        <begin position="1"/>
        <end position="13"/>
    </location>
</feature>
<name>A0A6L2LMV5_TANCI</name>